<dbReference type="GO" id="GO:0016491">
    <property type="term" value="F:oxidoreductase activity"/>
    <property type="evidence" value="ECO:0007669"/>
    <property type="project" value="UniProtKB-KW"/>
</dbReference>
<dbReference type="InterPro" id="IPR051468">
    <property type="entry name" value="Fungal_SecMetab_SDRs"/>
</dbReference>
<dbReference type="InterPro" id="IPR002347">
    <property type="entry name" value="SDR_fam"/>
</dbReference>
<keyword evidence="5" id="KW-1185">Reference proteome</keyword>
<keyword evidence="2" id="KW-0521">NADP</keyword>
<evidence type="ECO:0000256" key="3">
    <source>
        <dbReference type="ARBA" id="ARBA00023002"/>
    </source>
</evidence>
<dbReference type="PANTHER" id="PTHR43544">
    <property type="entry name" value="SHORT-CHAIN DEHYDROGENASE/REDUCTASE"/>
    <property type="match status" value="1"/>
</dbReference>
<keyword evidence="3" id="KW-0560">Oxidoreductase</keyword>
<dbReference type="GO" id="GO:0005737">
    <property type="term" value="C:cytoplasm"/>
    <property type="evidence" value="ECO:0007669"/>
    <property type="project" value="TreeGrafter"/>
</dbReference>
<accession>A0A8S0VTR0</accession>
<name>A0A8S0VTR0_CYCAE</name>
<evidence type="ECO:0000256" key="1">
    <source>
        <dbReference type="ARBA" id="ARBA00006484"/>
    </source>
</evidence>
<evidence type="ECO:0000256" key="2">
    <source>
        <dbReference type="ARBA" id="ARBA00022857"/>
    </source>
</evidence>
<dbReference type="PANTHER" id="PTHR43544:SF7">
    <property type="entry name" value="NADB-LER2"/>
    <property type="match status" value="1"/>
</dbReference>
<sequence>MSPTKVYLITGANRGIGLGLVNELLKRHKDVFVYAGVRDPSKATALQELSTKFPGKIEIVKLISADEQTHKDLAKVITDKHGYVDVVIANAGVNDYYGAVGVTPIDVFRNHLEVNATGVVVLFQAVLPLLKASKSSPKFIPITSGGGSLTAYISAPFEITAYGASKATLNYITRRIHFENEWLVAFPLAPGIVKTDMAYQARELDTSGQLGVLQDQLFVSVEDASVMLINIVDNATREKEGGEFVNVDGSRIPW</sequence>
<evidence type="ECO:0000313" key="5">
    <source>
        <dbReference type="Proteomes" id="UP000467700"/>
    </source>
</evidence>
<evidence type="ECO:0008006" key="6">
    <source>
        <dbReference type="Google" id="ProtNLM"/>
    </source>
</evidence>
<dbReference type="SUPFAM" id="SSF51735">
    <property type="entry name" value="NAD(P)-binding Rossmann-fold domains"/>
    <property type="match status" value="1"/>
</dbReference>
<dbReference type="AlphaFoldDB" id="A0A8S0VTR0"/>
<evidence type="ECO:0000313" key="4">
    <source>
        <dbReference type="EMBL" id="CAA7260850.1"/>
    </source>
</evidence>
<dbReference type="PRINTS" id="PR00081">
    <property type="entry name" value="GDHRDH"/>
</dbReference>
<proteinExistence type="inferred from homology"/>
<dbReference type="Proteomes" id="UP000467700">
    <property type="component" value="Unassembled WGS sequence"/>
</dbReference>
<dbReference type="Pfam" id="PF00106">
    <property type="entry name" value="adh_short"/>
    <property type="match status" value="1"/>
</dbReference>
<gene>
    <name evidence="4" type="ORF">AAE3_LOCUS3195</name>
</gene>
<comment type="similarity">
    <text evidence="1">Belongs to the short-chain dehydrogenases/reductases (SDR) family.</text>
</comment>
<dbReference type="OrthoDB" id="9876299at2759"/>
<dbReference type="Gene3D" id="3.40.50.720">
    <property type="entry name" value="NAD(P)-binding Rossmann-like Domain"/>
    <property type="match status" value="1"/>
</dbReference>
<organism evidence="4 5">
    <name type="scientific">Cyclocybe aegerita</name>
    <name type="common">Black poplar mushroom</name>
    <name type="synonym">Agrocybe aegerita</name>
    <dbReference type="NCBI Taxonomy" id="1973307"/>
    <lineage>
        <taxon>Eukaryota</taxon>
        <taxon>Fungi</taxon>
        <taxon>Dikarya</taxon>
        <taxon>Basidiomycota</taxon>
        <taxon>Agaricomycotina</taxon>
        <taxon>Agaricomycetes</taxon>
        <taxon>Agaricomycetidae</taxon>
        <taxon>Agaricales</taxon>
        <taxon>Agaricineae</taxon>
        <taxon>Bolbitiaceae</taxon>
        <taxon>Cyclocybe</taxon>
    </lineage>
</organism>
<reference evidence="4 5" key="1">
    <citation type="submission" date="2020-01" db="EMBL/GenBank/DDBJ databases">
        <authorList>
            <person name="Gupta K D."/>
        </authorList>
    </citation>
    <scope>NUCLEOTIDE SEQUENCE [LARGE SCALE GENOMIC DNA]</scope>
</reference>
<dbReference type="InterPro" id="IPR036291">
    <property type="entry name" value="NAD(P)-bd_dom_sf"/>
</dbReference>
<protein>
    <recommendedName>
        <fullName evidence="6">NAD(P)-binding protein</fullName>
    </recommendedName>
</protein>
<comment type="caution">
    <text evidence="4">The sequence shown here is derived from an EMBL/GenBank/DDBJ whole genome shotgun (WGS) entry which is preliminary data.</text>
</comment>
<dbReference type="EMBL" id="CACVBS010000031">
    <property type="protein sequence ID" value="CAA7260850.1"/>
    <property type="molecule type" value="Genomic_DNA"/>
</dbReference>